<dbReference type="AlphaFoldDB" id="A0A433D3E3"/>
<proteinExistence type="predicted"/>
<accession>A0A433D3E3</accession>
<dbReference type="Proteomes" id="UP000268093">
    <property type="component" value="Unassembled WGS sequence"/>
</dbReference>
<evidence type="ECO:0000313" key="4">
    <source>
        <dbReference type="Proteomes" id="UP000268093"/>
    </source>
</evidence>
<evidence type="ECO:0000256" key="1">
    <source>
        <dbReference type="SAM" id="MobiDB-lite"/>
    </source>
</evidence>
<evidence type="ECO:0000313" key="3">
    <source>
        <dbReference type="EMBL" id="RUP45345.1"/>
    </source>
</evidence>
<reference evidence="3 4" key="1">
    <citation type="journal article" date="2018" name="New Phytol.">
        <title>Phylogenomics of Endogonaceae and evolution of mycorrhizas within Mucoromycota.</title>
        <authorList>
            <person name="Chang Y."/>
            <person name="Desiro A."/>
            <person name="Na H."/>
            <person name="Sandor L."/>
            <person name="Lipzen A."/>
            <person name="Clum A."/>
            <person name="Barry K."/>
            <person name="Grigoriev I.V."/>
            <person name="Martin F.M."/>
            <person name="Stajich J.E."/>
            <person name="Smith M.E."/>
            <person name="Bonito G."/>
            <person name="Spatafora J.W."/>
        </authorList>
    </citation>
    <scope>NUCLEOTIDE SEQUENCE [LARGE SCALE GENOMIC DNA]</scope>
    <source>
        <strain evidence="3 4">GMNB39</strain>
    </source>
</reference>
<protein>
    <recommendedName>
        <fullName evidence="2">AD domain-containing protein</fullName>
    </recommendedName>
</protein>
<dbReference type="Pfam" id="PF09793">
    <property type="entry name" value="AD"/>
    <property type="match status" value="1"/>
</dbReference>
<dbReference type="OrthoDB" id="2440248at2759"/>
<keyword evidence="4" id="KW-1185">Reference proteome</keyword>
<comment type="caution">
    <text evidence="3">The sequence shown here is derived from an EMBL/GenBank/DDBJ whole genome shotgun (WGS) entry which is preliminary data.</text>
</comment>
<feature type="region of interest" description="Disordered" evidence="1">
    <location>
        <begin position="73"/>
        <end position="102"/>
    </location>
</feature>
<evidence type="ECO:0000259" key="2">
    <source>
        <dbReference type="PROSITE" id="PS52001"/>
    </source>
</evidence>
<dbReference type="InterPro" id="IPR039683">
    <property type="entry name" value="Lsm12-like"/>
</dbReference>
<sequence length="153" mass="16417">MTTSSAPWKGLDWVLGLSVRLKTVAGEEPHNTPLTLALNQHTQCPRKPPTSAHHPKHDFRIFKINFIKEISVVPSSPPPQVPAPAQPASNGGDAETPNAGPFATTVPVVGFVQVERLQAREAQTLKEATQQLARIGVGVTTEGQDIFDALSKT</sequence>
<feature type="domain" description="AD" evidence="2">
    <location>
        <begin position="110"/>
        <end position="153"/>
    </location>
</feature>
<organism evidence="3 4">
    <name type="scientific">Jimgerdemannia flammicorona</name>
    <dbReference type="NCBI Taxonomy" id="994334"/>
    <lineage>
        <taxon>Eukaryota</taxon>
        <taxon>Fungi</taxon>
        <taxon>Fungi incertae sedis</taxon>
        <taxon>Mucoromycota</taxon>
        <taxon>Mucoromycotina</taxon>
        <taxon>Endogonomycetes</taxon>
        <taxon>Endogonales</taxon>
        <taxon>Endogonaceae</taxon>
        <taxon>Jimgerdemannia</taxon>
    </lineage>
</organism>
<dbReference type="InterPro" id="IPR019181">
    <property type="entry name" value="LSM12_ABD"/>
</dbReference>
<dbReference type="InterPro" id="IPR047574">
    <property type="entry name" value="AD"/>
</dbReference>
<feature type="compositionally biased region" description="Pro residues" evidence="1">
    <location>
        <begin position="75"/>
        <end position="85"/>
    </location>
</feature>
<gene>
    <name evidence="3" type="ORF">BC936DRAFT_148294</name>
</gene>
<dbReference type="PROSITE" id="PS52001">
    <property type="entry name" value="AD"/>
    <property type="match status" value="1"/>
</dbReference>
<name>A0A433D3E3_9FUNG</name>
<dbReference type="EMBL" id="RBNI01007440">
    <property type="protein sequence ID" value="RUP45345.1"/>
    <property type="molecule type" value="Genomic_DNA"/>
</dbReference>
<dbReference type="PANTHER" id="PTHR13542">
    <property type="entry name" value="LSM12 HOMOLOG"/>
    <property type="match status" value="1"/>
</dbReference>